<evidence type="ECO:0000313" key="3">
    <source>
        <dbReference type="Proteomes" id="UP000765509"/>
    </source>
</evidence>
<sequence length="243" mass="27130">MDQTSPTWHGPIERVKDHQEPDLPKVEREVRVMSSKLTDLTESLPSVPPPSVLCGSDILSQWLLLATWILPKRMMIMKRLRFLILLVTSFWQKERIFFNITIQDIQSVTFALLGRSHVIILDHQLPTSEGIYGVGKMGLLRKSSQFMRPLPLMVPQGIPIKRDVAGWTNVGGPILVGGRPIYSSPEVPISRINTEGGVKRIRKISDSPPDPDAEGSDELDGEEAEVVHNSACINPVLHLPILL</sequence>
<dbReference type="Proteomes" id="UP000765509">
    <property type="component" value="Unassembled WGS sequence"/>
</dbReference>
<gene>
    <name evidence="2" type="ORF">O181_024974</name>
</gene>
<keyword evidence="3" id="KW-1185">Reference proteome</keyword>
<dbReference type="AlphaFoldDB" id="A0A9Q3H068"/>
<feature type="compositionally biased region" description="Basic and acidic residues" evidence="1">
    <location>
        <begin position="11"/>
        <end position="20"/>
    </location>
</feature>
<reference evidence="2" key="1">
    <citation type="submission" date="2021-03" db="EMBL/GenBank/DDBJ databases">
        <title>Draft genome sequence of rust myrtle Austropuccinia psidii MF-1, a brazilian biotype.</title>
        <authorList>
            <person name="Quecine M.C."/>
            <person name="Pachon D.M.R."/>
            <person name="Bonatelli M.L."/>
            <person name="Correr F.H."/>
            <person name="Franceschini L.M."/>
            <person name="Leite T.F."/>
            <person name="Margarido G.R.A."/>
            <person name="Almeida C.A."/>
            <person name="Ferrarezi J.A."/>
            <person name="Labate C.A."/>
        </authorList>
    </citation>
    <scope>NUCLEOTIDE SEQUENCE</scope>
    <source>
        <strain evidence="2">MF-1</strain>
    </source>
</reference>
<name>A0A9Q3H068_9BASI</name>
<evidence type="ECO:0000256" key="1">
    <source>
        <dbReference type="SAM" id="MobiDB-lite"/>
    </source>
</evidence>
<organism evidence="2 3">
    <name type="scientific">Austropuccinia psidii MF-1</name>
    <dbReference type="NCBI Taxonomy" id="1389203"/>
    <lineage>
        <taxon>Eukaryota</taxon>
        <taxon>Fungi</taxon>
        <taxon>Dikarya</taxon>
        <taxon>Basidiomycota</taxon>
        <taxon>Pucciniomycotina</taxon>
        <taxon>Pucciniomycetes</taxon>
        <taxon>Pucciniales</taxon>
        <taxon>Sphaerophragmiaceae</taxon>
        <taxon>Austropuccinia</taxon>
    </lineage>
</organism>
<accession>A0A9Q3H068</accession>
<feature type="region of interest" description="Disordered" evidence="1">
    <location>
        <begin position="200"/>
        <end position="219"/>
    </location>
</feature>
<feature type="compositionally biased region" description="Acidic residues" evidence="1">
    <location>
        <begin position="209"/>
        <end position="219"/>
    </location>
</feature>
<evidence type="ECO:0000313" key="2">
    <source>
        <dbReference type="EMBL" id="MBW0485259.1"/>
    </source>
</evidence>
<proteinExistence type="predicted"/>
<comment type="caution">
    <text evidence="2">The sequence shown here is derived from an EMBL/GenBank/DDBJ whole genome shotgun (WGS) entry which is preliminary data.</text>
</comment>
<dbReference type="EMBL" id="AVOT02008077">
    <property type="protein sequence ID" value="MBW0485259.1"/>
    <property type="molecule type" value="Genomic_DNA"/>
</dbReference>
<protein>
    <submittedName>
        <fullName evidence="2">Uncharacterized protein</fullName>
    </submittedName>
</protein>
<feature type="region of interest" description="Disordered" evidence="1">
    <location>
        <begin position="1"/>
        <end position="20"/>
    </location>
</feature>